<evidence type="ECO:0000256" key="11">
    <source>
        <dbReference type="ARBA" id="ARBA00023002"/>
    </source>
</evidence>
<evidence type="ECO:0000256" key="7">
    <source>
        <dbReference type="ARBA" id="ARBA00022723"/>
    </source>
</evidence>
<dbReference type="AlphaFoldDB" id="A0A845V299"/>
<feature type="binding site" evidence="15">
    <location>
        <position position="201"/>
    </location>
    <ligand>
        <name>substrate</name>
    </ligand>
</feature>
<dbReference type="Pfam" id="PF01872">
    <property type="entry name" value="RibD_C"/>
    <property type="match status" value="1"/>
</dbReference>
<evidence type="ECO:0000256" key="8">
    <source>
        <dbReference type="ARBA" id="ARBA00022801"/>
    </source>
</evidence>
<accession>A0A845V299</accession>
<comment type="catalytic activity">
    <reaction evidence="13">
        <text>5-amino-6-(5-phospho-D-ribitylamino)uracil + NADP(+) = 5-amino-6-(5-phospho-D-ribosylamino)uracil + NADPH + H(+)</text>
        <dbReference type="Rhea" id="RHEA:17845"/>
        <dbReference type="ChEBI" id="CHEBI:15378"/>
        <dbReference type="ChEBI" id="CHEBI:57783"/>
        <dbReference type="ChEBI" id="CHEBI:58349"/>
        <dbReference type="ChEBI" id="CHEBI:58421"/>
        <dbReference type="ChEBI" id="CHEBI:58453"/>
        <dbReference type="EC" id="1.1.1.193"/>
    </reaction>
</comment>
<comment type="pathway">
    <text evidence="3 13">Cofactor biosynthesis; riboflavin biosynthesis; 5-amino-6-(D-ribitylamino)uracil from GTP: step 3/4.</text>
</comment>
<dbReference type="CDD" id="cd01284">
    <property type="entry name" value="Riboflavin_deaminase-reductase"/>
    <property type="match status" value="1"/>
</dbReference>
<feature type="binding site" evidence="16">
    <location>
        <position position="69"/>
    </location>
    <ligand>
        <name>Zn(2+)</name>
        <dbReference type="ChEBI" id="CHEBI:29105"/>
        <note>catalytic</note>
    </ligand>
</feature>
<comment type="function">
    <text evidence="1 13">Converts 2,5-diamino-6-(ribosylamino)-4(3h)-pyrimidinone 5'-phosphate into 5-amino-6-(ribosylamino)-2,4(1h,3h)-pyrimidinedione 5'-phosphate.</text>
</comment>
<dbReference type="GO" id="GO:0008835">
    <property type="term" value="F:diaminohydroxyphosphoribosylaminopyrimidine deaminase activity"/>
    <property type="evidence" value="ECO:0007669"/>
    <property type="project" value="UniProtKB-EC"/>
</dbReference>
<dbReference type="PIRSF" id="PIRSF006769">
    <property type="entry name" value="RibD"/>
    <property type="match status" value="1"/>
</dbReference>
<keyword evidence="8 13" id="KW-0378">Hydrolase</keyword>
<dbReference type="InterPro" id="IPR002734">
    <property type="entry name" value="RibDG_C"/>
</dbReference>
<comment type="similarity">
    <text evidence="4 13">In the N-terminal section; belongs to the cytidine and deoxycytidylate deaminase family.</text>
</comment>
<dbReference type="Gene3D" id="3.40.140.10">
    <property type="entry name" value="Cytidine Deaminase, domain 2"/>
    <property type="match status" value="1"/>
</dbReference>
<dbReference type="GO" id="GO:0009231">
    <property type="term" value="P:riboflavin biosynthetic process"/>
    <property type="evidence" value="ECO:0007669"/>
    <property type="project" value="UniProtKB-UniPathway"/>
</dbReference>
<dbReference type="EC" id="3.5.4.26" evidence="13"/>
<feature type="binding site" evidence="15">
    <location>
        <position position="190"/>
    </location>
    <ligand>
        <name>NADP(+)</name>
        <dbReference type="ChEBI" id="CHEBI:58349"/>
    </ligand>
</feature>
<evidence type="ECO:0000259" key="17">
    <source>
        <dbReference type="PROSITE" id="PS51747"/>
    </source>
</evidence>
<feature type="binding site" evidence="16">
    <location>
        <position position="44"/>
    </location>
    <ligand>
        <name>Zn(2+)</name>
        <dbReference type="ChEBI" id="CHEBI:29105"/>
        <note>catalytic</note>
    </ligand>
</feature>
<evidence type="ECO:0000256" key="1">
    <source>
        <dbReference type="ARBA" id="ARBA00002151"/>
    </source>
</evidence>
<dbReference type="PANTHER" id="PTHR38011">
    <property type="entry name" value="DIHYDROFOLATE REDUCTASE FAMILY PROTEIN (AFU_ORTHOLOGUE AFUA_8G06820)"/>
    <property type="match status" value="1"/>
</dbReference>
<evidence type="ECO:0000256" key="4">
    <source>
        <dbReference type="ARBA" id="ARBA00005259"/>
    </source>
</evidence>
<dbReference type="Gene3D" id="3.40.430.10">
    <property type="entry name" value="Dihydrofolate Reductase, subunit A"/>
    <property type="match status" value="1"/>
</dbReference>
<dbReference type="InterPro" id="IPR002125">
    <property type="entry name" value="CMP_dCMP_dom"/>
</dbReference>
<evidence type="ECO:0000256" key="10">
    <source>
        <dbReference type="ARBA" id="ARBA00022857"/>
    </source>
</evidence>
<dbReference type="NCBIfam" id="TIGR00326">
    <property type="entry name" value="eubact_ribD"/>
    <property type="match status" value="1"/>
</dbReference>
<keyword evidence="9 13" id="KW-0862">Zinc</keyword>
<feature type="binding site" evidence="15">
    <location>
        <position position="148"/>
    </location>
    <ligand>
        <name>NADP(+)</name>
        <dbReference type="ChEBI" id="CHEBI:58349"/>
    </ligand>
</feature>
<keyword evidence="7 13" id="KW-0479">Metal-binding</keyword>
<evidence type="ECO:0000256" key="9">
    <source>
        <dbReference type="ARBA" id="ARBA00022833"/>
    </source>
</evidence>
<dbReference type="InterPro" id="IPR016193">
    <property type="entry name" value="Cytidine_deaminase-like"/>
</dbReference>
<feature type="binding site" evidence="15">
    <location>
        <position position="178"/>
    </location>
    <ligand>
        <name>substrate</name>
    </ligand>
</feature>
<dbReference type="NCBIfam" id="TIGR00227">
    <property type="entry name" value="ribD_Cterm"/>
    <property type="match status" value="1"/>
</dbReference>
<evidence type="ECO:0000313" key="18">
    <source>
        <dbReference type="EMBL" id="NDY96390.1"/>
    </source>
</evidence>
<comment type="caution">
    <text evidence="18">The sequence shown here is derived from an EMBL/GenBank/DDBJ whole genome shotgun (WGS) entry which is preliminary data.</text>
</comment>
<dbReference type="GO" id="GO:0008270">
    <property type="term" value="F:zinc ion binding"/>
    <property type="evidence" value="ECO:0007669"/>
    <property type="project" value="InterPro"/>
</dbReference>
<dbReference type="PROSITE" id="PS51747">
    <property type="entry name" value="CYT_DCMP_DEAMINASES_2"/>
    <property type="match status" value="1"/>
</dbReference>
<feature type="active site" description="Proton donor" evidence="14">
    <location>
        <position position="46"/>
    </location>
</feature>
<feature type="binding site" evidence="15">
    <location>
        <position position="164"/>
    </location>
    <ligand>
        <name>NADP(+)</name>
        <dbReference type="ChEBI" id="CHEBI:58349"/>
    </ligand>
</feature>
<dbReference type="InterPro" id="IPR024072">
    <property type="entry name" value="DHFR-like_dom_sf"/>
</dbReference>
<dbReference type="InterPro" id="IPR016192">
    <property type="entry name" value="APOBEC/CMP_deaminase_Zn-bd"/>
</dbReference>
<evidence type="ECO:0000256" key="3">
    <source>
        <dbReference type="ARBA" id="ARBA00004910"/>
    </source>
</evidence>
<feature type="binding site" evidence="15">
    <location>
        <position position="216"/>
    </location>
    <ligand>
        <name>NADP(+)</name>
        <dbReference type="ChEBI" id="CHEBI:58349"/>
    </ligand>
</feature>
<dbReference type="PANTHER" id="PTHR38011:SF7">
    <property type="entry name" value="2,5-DIAMINO-6-RIBOSYLAMINO-4(3H)-PYRIMIDINONE 5'-PHOSPHATE REDUCTASE"/>
    <property type="match status" value="1"/>
</dbReference>
<dbReference type="SUPFAM" id="SSF53927">
    <property type="entry name" value="Cytidine deaminase-like"/>
    <property type="match status" value="1"/>
</dbReference>
<feature type="binding site" evidence="15">
    <location>
        <position position="281"/>
    </location>
    <ligand>
        <name>substrate</name>
    </ligand>
</feature>
<keyword evidence="11 13" id="KW-0560">Oxidoreductase</keyword>
<dbReference type="InterPro" id="IPR004794">
    <property type="entry name" value="Eubact_RibD"/>
</dbReference>
<feature type="binding site" evidence="16">
    <location>
        <position position="78"/>
    </location>
    <ligand>
        <name>Zn(2+)</name>
        <dbReference type="ChEBI" id="CHEBI:29105"/>
        <note>catalytic</note>
    </ligand>
</feature>
<dbReference type="FunFam" id="3.40.140.10:FF:000025">
    <property type="entry name" value="Riboflavin biosynthesis protein RibD"/>
    <property type="match status" value="1"/>
</dbReference>
<dbReference type="GO" id="GO:0008703">
    <property type="term" value="F:5-amino-6-(5-phosphoribosylamino)uracil reductase activity"/>
    <property type="evidence" value="ECO:0007669"/>
    <property type="project" value="UniProtKB-EC"/>
</dbReference>
<dbReference type="InterPro" id="IPR011549">
    <property type="entry name" value="RibD_C"/>
</dbReference>
<sequence length="356" mass="38303">MAQALHLARSGLWTTDPNPRVGCVLSVGRTVVGRGGHRAAGEPHAEVLALREAGARARGATAYVTLEPCSHTGRTPPCADALIEAGVAEVVIAMTDPDPRVSGRGLERLRASGIQVRAGLMAEEARELNIGFVSRHERGRPWLRVKLAVSLDGLTAGPDGRSQWITGPAARADGQRWRARASAIMTGIGTVLADDPRLDVRLDGVERQPLRIIVDSQGRLPQQARLLDCGGAVRVASAGPAPWQRESVVWRQLPADANARIDFDALMAWLAEMELNEVHVEAGPTLAGALMAAGLVDELLVYQAPVLIGRGSPMMALPGMENFDQRLHLELIEQRCLGVDQRLRLRPSTRADVHRG</sequence>
<gene>
    <name evidence="18" type="primary">ribD</name>
    <name evidence="18" type="ORF">G3I74_11680</name>
</gene>
<dbReference type="InterPro" id="IPR050765">
    <property type="entry name" value="Riboflavin_Biosynth_HTPR"/>
</dbReference>
<comment type="similarity">
    <text evidence="5 13">In the C-terminal section; belongs to the HTP reductase family.</text>
</comment>
<keyword evidence="10 13" id="KW-0521">NADP</keyword>
<feature type="domain" description="CMP/dCMP-type deaminase" evidence="17">
    <location>
        <begin position="1"/>
        <end position="117"/>
    </location>
</feature>
<evidence type="ECO:0000256" key="15">
    <source>
        <dbReference type="PIRSR" id="PIRSR006769-2"/>
    </source>
</evidence>
<feature type="binding site" evidence="15">
    <location>
        <position position="198"/>
    </location>
    <ligand>
        <name>substrate</name>
    </ligand>
</feature>
<reference evidence="18 19" key="1">
    <citation type="submission" date="2020-02" db="EMBL/GenBank/DDBJ databases">
        <authorList>
            <person name="Zhang X.-Y."/>
        </authorList>
    </citation>
    <scope>NUCLEOTIDE SEQUENCE [LARGE SCALE GENOMIC DNA]</scope>
    <source>
        <strain evidence="18 19">C33</strain>
    </source>
</reference>
<evidence type="ECO:0000313" key="19">
    <source>
        <dbReference type="Proteomes" id="UP000484885"/>
    </source>
</evidence>
<protein>
    <recommendedName>
        <fullName evidence="13">Riboflavin biosynthesis protein RibD</fullName>
    </recommendedName>
    <domain>
        <recommendedName>
            <fullName evidence="13">Diaminohydroxyphosphoribosylaminopyrimidine deaminase</fullName>
            <shortName evidence="13">DRAP deaminase</shortName>
            <ecNumber evidence="13">3.5.4.26</ecNumber>
        </recommendedName>
        <alternativeName>
            <fullName evidence="13">Riboflavin-specific deaminase</fullName>
        </alternativeName>
    </domain>
    <domain>
        <recommendedName>
            <fullName evidence="13">5-amino-6-(5-phosphoribosylamino)uracil reductase</fullName>
            <ecNumber evidence="13">1.1.1.193</ecNumber>
        </recommendedName>
        <alternativeName>
            <fullName evidence="13">HTP reductase</fullName>
        </alternativeName>
    </domain>
</protein>
<evidence type="ECO:0000256" key="16">
    <source>
        <dbReference type="PIRSR" id="PIRSR006769-3"/>
    </source>
</evidence>
<evidence type="ECO:0000256" key="12">
    <source>
        <dbReference type="ARBA" id="ARBA00023268"/>
    </source>
</evidence>
<dbReference type="SUPFAM" id="SSF53597">
    <property type="entry name" value="Dihydrofolate reductase-like"/>
    <property type="match status" value="1"/>
</dbReference>
<dbReference type="EMBL" id="JAAGSC010000042">
    <property type="protein sequence ID" value="NDY96390.1"/>
    <property type="molecule type" value="Genomic_DNA"/>
</dbReference>
<feature type="binding site" evidence="15">
    <location>
        <position position="162"/>
    </location>
    <ligand>
        <name>substrate</name>
    </ligand>
</feature>
<keyword evidence="19" id="KW-1185">Reference proteome</keyword>
<evidence type="ECO:0000256" key="13">
    <source>
        <dbReference type="PIRNR" id="PIRNR006769"/>
    </source>
</evidence>
<organism evidence="18 19">
    <name type="scientific">Wenzhouxiangella limi</name>
    <dbReference type="NCBI Taxonomy" id="2707351"/>
    <lineage>
        <taxon>Bacteria</taxon>
        <taxon>Pseudomonadati</taxon>
        <taxon>Pseudomonadota</taxon>
        <taxon>Gammaproteobacteria</taxon>
        <taxon>Chromatiales</taxon>
        <taxon>Wenzhouxiangellaceae</taxon>
        <taxon>Wenzhouxiangella</taxon>
    </lineage>
</organism>
<evidence type="ECO:0000256" key="6">
    <source>
        <dbReference type="ARBA" id="ARBA00022619"/>
    </source>
</evidence>
<comment type="pathway">
    <text evidence="2 13">Cofactor biosynthesis; riboflavin biosynthesis; 5-amino-6-(D-ribitylamino)uracil from GTP: step 2/4.</text>
</comment>
<dbReference type="Pfam" id="PF00383">
    <property type="entry name" value="dCMP_cyt_deam_1"/>
    <property type="match status" value="1"/>
</dbReference>
<dbReference type="EC" id="1.1.1.193" evidence="13"/>
<feature type="binding site" evidence="15">
    <location>
        <begin position="283"/>
        <end position="289"/>
    </location>
    <ligand>
        <name>NADP(+)</name>
        <dbReference type="ChEBI" id="CHEBI:58349"/>
    </ligand>
</feature>
<keyword evidence="6 13" id="KW-0686">Riboflavin biosynthesis</keyword>
<evidence type="ECO:0000256" key="14">
    <source>
        <dbReference type="PIRSR" id="PIRSR006769-1"/>
    </source>
</evidence>
<comment type="cofactor">
    <cofactor evidence="13 16">
        <name>Zn(2+)</name>
        <dbReference type="ChEBI" id="CHEBI:29105"/>
    </cofactor>
    <text evidence="13 16">Binds 1 zinc ion.</text>
</comment>
<dbReference type="PROSITE" id="PS00903">
    <property type="entry name" value="CYT_DCMP_DEAMINASES_1"/>
    <property type="match status" value="1"/>
</dbReference>
<keyword evidence="12" id="KW-0511">Multifunctional enzyme</keyword>
<name>A0A845V299_9GAMM</name>
<dbReference type="GO" id="GO:0050661">
    <property type="term" value="F:NADP binding"/>
    <property type="evidence" value="ECO:0007669"/>
    <property type="project" value="InterPro"/>
</dbReference>
<evidence type="ECO:0000256" key="2">
    <source>
        <dbReference type="ARBA" id="ARBA00004882"/>
    </source>
</evidence>
<dbReference type="Proteomes" id="UP000484885">
    <property type="component" value="Unassembled WGS sequence"/>
</dbReference>
<evidence type="ECO:0000256" key="5">
    <source>
        <dbReference type="ARBA" id="ARBA00007417"/>
    </source>
</evidence>
<proteinExistence type="inferred from homology"/>
<comment type="catalytic activity">
    <reaction evidence="13">
        <text>2,5-diamino-6-hydroxy-4-(5-phosphoribosylamino)-pyrimidine + H2O + H(+) = 5-amino-6-(5-phospho-D-ribosylamino)uracil + NH4(+)</text>
        <dbReference type="Rhea" id="RHEA:21868"/>
        <dbReference type="ChEBI" id="CHEBI:15377"/>
        <dbReference type="ChEBI" id="CHEBI:15378"/>
        <dbReference type="ChEBI" id="CHEBI:28938"/>
        <dbReference type="ChEBI" id="CHEBI:58453"/>
        <dbReference type="ChEBI" id="CHEBI:58614"/>
        <dbReference type="EC" id="3.5.4.26"/>
    </reaction>
</comment>
<feature type="binding site" evidence="15">
    <location>
        <position position="194"/>
    </location>
    <ligand>
        <name>NADP(+)</name>
        <dbReference type="ChEBI" id="CHEBI:58349"/>
    </ligand>
</feature>
<dbReference type="UniPathway" id="UPA00275">
    <property type="reaction ID" value="UER00401"/>
</dbReference>